<keyword evidence="5 7" id="KW-1133">Transmembrane helix</keyword>
<evidence type="ECO:0000313" key="9">
    <source>
        <dbReference type="EMBL" id="MDJ1645594.1"/>
    </source>
</evidence>
<feature type="transmembrane region" description="Helical" evidence="7">
    <location>
        <begin position="389"/>
        <end position="417"/>
    </location>
</feature>
<evidence type="ECO:0000256" key="4">
    <source>
        <dbReference type="ARBA" id="ARBA00022692"/>
    </source>
</evidence>
<feature type="transmembrane region" description="Helical" evidence="7">
    <location>
        <begin position="83"/>
        <end position="105"/>
    </location>
</feature>
<dbReference type="InterPro" id="IPR035906">
    <property type="entry name" value="MetI-like_sf"/>
</dbReference>
<protein>
    <recommendedName>
        <fullName evidence="8">ABC transmembrane type-1 domain-containing protein</fullName>
    </recommendedName>
</protein>
<accession>A0AAJ1PS96</accession>
<feature type="domain" description="ABC transmembrane type-1" evidence="8">
    <location>
        <begin position="77"/>
        <end position="259"/>
    </location>
</feature>
<proteinExistence type="predicted"/>
<comment type="caution">
    <text evidence="9">The sequence shown here is derived from an EMBL/GenBank/DDBJ whole genome shotgun (WGS) entry which is preliminary data.</text>
</comment>
<keyword evidence="4 7" id="KW-0812">Transmembrane</keyword>
<feature type="transmembrane region" description="Helical" evidence="7">
    <location>
        <begin position="345"/>
        <end position="369"/>
    </location>
</feature>
<feature type="transmembrane region" description="Helical" evidence="7">
    <location>
        <begin position="283"/>
        <end position="304"/>
    </location>
</feature>
<reference evidence="9" key="1">
    <citation type="submission" date="2023-05" db="EMBL/GenBank/DDBJ databases">
        <title>Mycoplasma phocimorsus sp. nov., isolated from Scandinavian patients with seal finger or septic arthritis after contact with seals.</title>
        <authorList>
            <person name="Skafte-Holm A."/>
            <person name="Pedersen T.R."/>
            <person name="Froelund M."/>
            <person name="Stegger M."/>
            <person name="Qvortrup K."/>
            <person name="Michaels D.L."/>
            <person name="Brown D.R."/>
            <person name="Jensen J.S."/>
        </authorList>
    </citation>
    <scope>NUCLEOTIDE SEQUENCE</scope>
    <source>
        <strain evidence="9">M5725</strain>
    </source>
</reference>
<evidence type="ECO:0000256" key="6">
    <source>
        <dbReference type="ARBA" id="ARBA00023136"/>
    </source>
</evidence>
<evidence type="ECO:0000256" key="2">
    <source>
        <dbReference type="ARBA" id="ARBA00022448"/>
    </source>
</evidence>
<dbReference type="Gene3D" id="1.10.3720.10">
    <property type="entry name" value="MetI-like"/>
    <property type="match status" value="2"/>
</dbReference>
<evidence type="ECO:0000259" key="8">
    <source>
        <dbReference type="PROSITE" id="PS50928"/>
    </source>
</evidence>
<feature type="transmembrane region" description="Helical" evidence="7">
    <location>
        <begin position="467"/>
        <end position="490"/>
    </location>
</feature>
<keyword evidence="6 7" id="KW-0472">Membrane</keyword>
<sequence>MNNLSSFFKKKITKRILIYFFWIIFLTLLFIQNWSINIDGFKQFKNNIIKLFNPTNLSTYTDIKQTSSLFAISISFLWISIKYTLIGTFLGFILAILTSFMSSVFLEHKFIKTPIKILILIIHSIPELLYIYLFSSIFSSYLALCFIMFFFSWIWIHKYLLEILNTIDLKLYNNSNLQGNSKIKSFFIKIYPIIKNRYFERFLYSFESNLRWGSIIALTGLPGIALLIKYAQESTTTFNQFLIPALILSAFLLMLELINIIFKKLLFENKTKIYKQNKTIYDFRILIVKIIFVLLVIFSIYTLYQLDFRLIYSQNLINKLKQMFVINFNVFNIRNKLEDNIYYSLLQSISFSLLCATFSICFSLFWIRFSNLHLNKKPLYLTLRFLNTLFRSLPVIIIFFILNPLFINSILLLIFTISFHKSLSISKQIIQSIDSIDKNIINNLKMQMRSNNWIFNKYILKKFKNEFLSVFLILIELSFRYSISYSIIASNDLIIGTKISNIFNEKICDISLYTPYIWSSFFTIIGLNMMSYKFNINKTKYK</sequence>
<name>A0AAJ1PS96_9MOLU</name>
<feature type="transmembrane region" description="Helical" evidence="7">
    <location>
        <begin position="117"/>
        <end position="135"/>
    </location>
</feature>
<keyword evidence="3" id="KW-1003">Cell membrane</keyword>
<dbReference type="EMBL" id="JASDDP010000008">
    <property type="protein sequence ID" value="MDJ1645594.1"/>
    <property type="molecule type" value="Genomic_DNA"/>
</dbReference>
<dbReference type="InterPro" id="IPR000515">
    <property type="entry name" value="MetI-like"/>
</dbReference>
<dbReference type="GO" id="GO:0055085">
    <property type="term" value="P:transmembrane transport"/>
    <property type="evidence" value="ECO:0007669"/>
    <property type="project" value="InterPro"/>
</dbReference>
<evidence type="ECO:0000256" key="3">
    <source>
        <dbReference type="ARBA" id="ARBA00022475"/>
    </source>
</evidence>
<feature type="transmembrane region" description="Helical" evidence="7">
    <location>
        <begin position="242"/>
        <end position="262"/>
    </location>
</feature>
<evidence type="ECO:0000313" key="10">
    <source>
        <dbReference type="Proteomes" id="UP001224428"/>
    </source>
</evidence>
<organism evidence="9 10">
    <name type="scientific">Mycoplasma phocimorsus</name>
    <dbReference type="NCBI Taxonomy" id="3045839"/>
    <lineage>
        <taxon>Bacteria</taxon>
        <taxon>Bacillati</taxon>
        <taxon>Mycoplasmatota</taxon>
        <taxon>Mollicutes</taxon>
        <taxon>Mycoplasmataceae</taxon>
        <taxon>Mycoplasma</taxon>
    </lineage>
</organism>
<dbReference type="AlphaFoldDB" id="A0AAJ1PS96"/>
<comment type="subcellular location">
    <subcellularLocation>
        <location evidence="1">Cell membrane</location>
        <topology evidence="1">Multi-pass membrane protein</topology>
    </subcellularLocation>
</comment>
<dbReference type="GO" id="GO:0005886">
    <property type="term" value="C:plasma membrane"/>
    <property type="evidence" value="ECO:0007669"/>
    <property type="project" value="UniProtKB-SubCell"/>
</dbReference>
<gene>
    <name evidence="9" type="ORF">QLQ80_00620</name>
</gene>
<dbReference type="SUPFAM" id="SSF161098">
    <property type="entry name" value="MetI-like"/>
    <property type="match status" value="2"/>
</dbReference>
<feature type="transmembrane region" description="Helical" evidence="7">
    <location>
        <begin position="141"/>
        <end position="161"/>
    </location>
</feature>
<dbReference type="PANTHER" id="PTHR30043">
    <property type="entry name" value="PHOSPHONATES TRANSPORT SYSTEM PERMEASE PROTEIN"/>
    <property type="match status" value="1"/>
</dbReference>
<evidence type="ECO:0000256" key="1">
    <source>
        <dbReference type="ARBA" id="ARBA00004651"/>
    </source>
</evidence>
<evidence type="ECO:0000256" key="7">
    <source>
        <dbReference type="SAM" id="Phobius"/>
    </source>
</evidence>
<keyword evidence="2" id="KW-0813">Transport</keyword>
<feature type="transmembrane region" description="Helical" evidence="7">
    <location>
        <begin position="510"/>
        <end position="532"/>
    </location>
</feature>
<dbReference type="PROSITE" id="PS50928">
    <property type="entry name" value="ABC_TM1"/>
    <property type="match status" value="1"/>
</dbReference>
<keyword evidence="10" id="KW-1185">Reference proteome</keyword>
<feature type="transmembrane region" description="Helical" evidence="7">
    <location>
        <begin position="210"/>
        <end position="230"/>
    </location>
</feature>
<evidence type="ECO:0000256" key="5">
    <source>
        <dbReference type="ARBA" id="ARBA00022989"/>
    </source>
</evidence>
<feature type="transmembrane region" description="Helical" evidence="7">
    <location>
        <begin position="16"/>
        <end position="36"/>
    </location>
</feature>
<dbReference type="Proteomes" id="UP001224428">
    <property type="component" value="Unassembled WGS sequence"/>
</dbReference>
<dbReference type="PANTHER" id="PTHR30043:SF1">
    <property type="entry name" value="ABC TRANSPORT SYSTEM PERMEASE PROTEIN P69"/>
    <property type="match status" value="1"/>
</dbReference>